<keyword evidence="3" id="KW-0597">Phosphoprotein</keyword>
<evidence type="ECO:0000256" key="5">
    <source>
        <dbReference type="ARBA" id="ARBA00022777"/>
    </source>
</evidence>
<evidence type="ECO:0000259" key="8">
    <source>
        <dbReference type="PROSITE" id="PS50109"/>
    </source>
</evidence>
<sequence length="444" mass="48895">MRRLSLKIRSLLLAFVALVIFLPVTAYVLEEAYATSLTQAKVDELKLMNLSLISEFELSKAGIQMPDLLYDEQLNLPDSGFVGIIALDNEIVWQSASSLGAPDYTQLPAPPVGQTVFEKNYRLQPDKADHFLYAYTAEFARGDDFIPVQFYVLNNTSAFAAKRALFLETVWKGLAGLGVLLLLIVSAGHVLILTPVRTLIAEIKRASDGRQKQLTAHYPKEFDGLKKSINQLITTESHQRSRYKNSLGDLAHSLKTPLAVALGTTGLPDAAKDAMEQINVLIQRQLKRATAGAKGWQAPVSVKQVSEKLTRSMIVIYRHKSLAIDTEAEPDTLFYGDETDLFEVLGNLLDNACKAANKKVRVCARTLHNATVIIVEDDGPGIPVAQQQALLGRGARLDTYTEGQGIGMAVVSDLVDIYQGQIIIEDSEWGGARIQVRLPHPEMR</sequence>
<dbReference type="InterPro" id="IPR050980">
    <property type="entry name" value="2C_sensor_his_kinase"/>
</dbReference>
<evidence type="ECO:0000256" key="3">
    <source>
        <dbReference type="ARBA" id="ARBA00022553"/>
    </source>
</evidence>
<dbReference type="KEGG" id="salk:FBQ74_11185"/>
<evidence type="ECO:0000256" key="4">
    <source>
        <dbReference type="ARBA" id="ARBA00022679"/>
    </source>
</evidence>
<dbReference type="OrthoDB" id="9809567at2"/>
<evidence type="ECO:0000256" key="2">
    <source>
        <dbReference type="ARBA" id="ARBA00012438"/>
    </source>
</evidence>
<dbReference type="PROSITE" id="PS50109">
    <property type="entry name" value="HIS_KIN"/>
    <property type="match status" value="1"/>
</dbReference>
<reference evidence="9 10" key="1">
    <citation type="submission" date="2019-04" db="EMBL/GenBank/DDBJ databases">
        <title>Salinimonas iocasae sp. nov., a halophilic bacterium isolated from the outer tube casing of tubeworms in Okinawa Trough.</title>
        <authorList>
            <person name="Zhang H."/>
            <person name="Wang H."/>
            <person name="Li C."/>
        </authorList>
    </citation>
    <scope>NUCLEOTIDE SEQUENCE [LARGE SCALE GENOMIC DNA]</scope>
    <source>
        <strain evidence="9 10">KX18D6</strain>
    </source>
</reference>
<feature type="domain" description="Histidine kinase" evidence="8">
    <location>
        <begin position="249"/>
        <end position="442"/>
    </location>
</feature>
<dbReference type="EC" id="2.7.13.3" evidence="2"/>
<proteinExistence type="predicted"/>
<dbReference type="InterPro" id="IPR004358">
    <property type="entry name" value="Sig_transdc_His_kin-like_C"/>
</dbReference>
<keyword evidence="4" id="KW-0808">Transferase</keyword>
<keyword evidence="6" id="KW-0902">Two-component regulatory system</keyword>
<dbReference type="InterPro" id="IPR005467">
    <property type="entry name" value="His_kinase_dom"/>
</dbReference>
<keyword evidence="7" id="KW-0812">Transmembrane</keyword>
<keyword evidence="7" id="KW-1133">Transmembrane helix</keyword>
<keyword evidence="5" id="KW-0418">Kinase</keyword>
<dbReference type="GO" id="GO:0004673">
    <property type="term" value="F:protein histidine kinase activity"/>
    <property type="evidence" value="ECO:0007669"/>
    <property type="project" value="UniProtKB-EC"/>
</dbReference>
<dbReference type="Proteomes" id="UP000304912">
    <property type="component" value="Chromosome"/>
</dbReference>
<dbReference type="PANTHER" id="PTHR44936">
    <property type="entry name" value="SENSOR PROTEIN CREC"/>
    <property type="match status" value="1"/>
</dbReference>
<dbReference type="Pfam" id="PF02518">
    <property type="entry name" value="HATPase_c"/>
    <property type="match status" value="1"/>
</dbReference>
<dbReference type="PANTHER" id="PTHR44936:SF9">
    <property type="entry name" value="SENSOR PROTEIN CREC"/>
    <property type="match status" value="1"/>
</dbReference>
<dbReference type="InterPro" id="IPR003594">
    <property type="entry name" value="HATPase_dom"/>
</dbReference>
<gene>
    <name evidence="9" type="ORF">FBQ74_11185</name>
</gene>
<dbReference type="GO" id="GO:0000160">
    <property type="term" value="P:phosphorelay signal transduction system"/>
    <property type="evidence" value="ECO:0007669"/>
    <property type="project" value="UniProtKB-KW"/>
</dbReference>
<evidence type="ECO:0000313" key="9">
    <source>
        <dbReference type="EMBL" id="QCZ94010.1"/>
    </source>
</evidence>
<dbReference type="SUPFAM" id="SSF55874">
    <property type="entry name" value="ATPase domain of HSP90 chaperone/DNA topoisomerase II/histidine kinase"/>
    <property type="match status" value="1"/>
</dbReference>
<name>A0A5B7YF61_9ALTE</name>
<keyword evidence="10" id="KW-1185">Reference proteome</keyword>
<evidence type="ECO:0000256" key="7">
    <source>
        <dbReference type="SAM" id="Phobius"/>
    </source>
</evidence>
<dbReference type="SMART" id="SM00387">
    <property type="entry name" value="HATPase_c"/>
    <property type="match status" value="1"/>
</dbReference>
<organism evidence="9 10">
    <name type="scientific">Salinimonas iocasae</name>
    <dbReference type="NCBI Taxonomy" id="2572577"/>
    <lineage>
        <taxon>Bacteria</taxon>
        <taxon>Pseudomonadati</taxon>
        <taxon>Pseudomonadota</taxon>
        <taxon>Gammaproteobacteria</taxon>
        <taxon>Alteromonadales</taxon>
        <taxon>Alteromonadaceae</taxon>
        <taxon>Alteromonas/Salinimonas group</taxon>
        <taxon>Salinimonas</taxon>
    </lineage>
</organism>
<dbReference type="InterPro" id="IPR036890">
    <property type="entry name" value="HATPase_C_sf"/>
</dbReference>
<evidence type="ECO:0000256" key="6">
    <source>
        <dbReference type="ARBA" id="ARBA00023012"/>
    </source>
</evidence>
<evidence type="ECO:0000313" key="10">
    <source>
        <dbReference type="Proteomes" id="UP000304912"/>
    </source>
</evidence>
<feature type="transmembrane region" description="Helical" evidence="7">
    <location>
        <begin position="173"/>
        <end position="196"/>
    </location>
</feature>
<dbReference type="Gene3D" id="3.30.565.10">
    <property type="entry name" value="Histidine kinase-like ATPase, C-terminal domain"/>
    <property type="match status" value="1"/>
</dbReference>
<evidence type="ECO:0000256" key="1">
    <source>
        <dbReference type="ARBA" id="ARBA00000085"/>
    </source>
</evidence>
<dbReference type="PRINTS" id="PR00344">
    <property type="entry name" value="BCTRLSENSOR"/>
</dbReference>
<comment type="catalytic activity">
    <reaction evidence="1">
        <text>ATP + protein L-histidine = ADP + protein N-phospho-L-histidine.</text>
        <dbReference type="EC" id="2.7.13.3"/>
    </reaction>
</comment>
<dbReference type="AlphaFoldDB" id="A0A5B7YF61"/>
<dbReference type="EMBL" id="CP039852">
    <property type="protein sequence ID" value="QCZ94010.1"/>
    <property type="molecule type" value="Genomic_DNA"/>
</dbReference>
<accession>A0A5B7YF61</accession>
<protein>
    <recommendedName>
        <fullName evidence="2">histidine kinase</fullName>
        <ecNumber evidence="2">2.7.13.3</ecNumber>
    </recommendedName>
</protein>
<keyword evidence="7" id="KW-0472">Membrane</keyword>